<gene>
    <name evidence="5" type="ORF">LTR25_001846</name>
</gene>
<reference evidence="5 6" key="1">
    <citation type="submission" date="2023-06" db="EMBL/GenBank/DDBJ databases">
        <title>Black Yeasts Isolated from many extreme environments.</title>
        <authorList>
            <person name="Coleine C."/>
            <person name="Stajich J.E."/>
            <person name="Selbmann L."/>
        </authorList>
    </citation>
    <scope>NUCLEOTIDE SEQUENCE [LARGE SCALE GENOMIC DNA]</scope>
    <source>
        <strain evidence="5 6">CCFEE 5887</strain>
    </source>
</reference>
<evidence type="ECO:0000313" key="6">
    <source>
        <dbReference type="Proteomes" id="UP001345827"/>
    </source>
</evidence>
<organism evidence="5 6">
    <name type="scientific">Vermiconidia calcicola</name>
    <dbReference type="NCBI Taxonomy" id="1690605"/>
    <lineage>
        <taxon>Eukaryota</taxon>
        <taxon>Fungi</taxon>
        <taxon>Dikarya</taxon>
        <taxon>Ascomycota</taxon>
        <taxon>Pezizomycotina</taxon>
        <taxon>Dothideomycetes</taxon>
        <taxon>Dothideomycetidae</taxon>
        <taxon>Mycosphaerellales</taxon>
        <taxon>Extremaceae</taxon>
        <taxon>Vermiconidia</taxon>
    </lineage>
</organism>
<dbReference type="GO" id="GO:0016787">
    <property type="term" value="F:hydrolase activity"/>
    <property type="evidence" value="ECO:0007669"/>
    <property type="project" value="UniProtKB-KW"/>
</dbReference>
<protein>
    <recommendedName>
        <fullName evidence="3">Carboxylic ester hydrolase</fullName>
        <ecNumber evidence="3">3.1.1.-</ecNumber>
    </recommendedName>
</protein>
<dbReference type="InterPro" id="IPR050309">
    <property type="entry name" value="Type-B_Carboxylest/Lipase"/>
</dbReference>
<dbReference type="Proteomes" id="UP001345827">
    <property type="component" value="Unassembled WGS sequence"/>
</dbReference>
<proteinExistence type="inferred from homology"/>
<dbReference type="PROSITE" id="PS00122">
    <property type="entry name" value="CARBOXYLESTERASE_B_1"/>
    <property type="match status" value="1"/>
</dbReference>
<dbReference type="Gene3D" id="3.40.50.1820">
    <property type="entry name" value="alpha/beta hydrolase"/>
    <property type="match status" value="1"/>
</dbReference>
<dbReference type="EC" id="3.1.1.-" evidence="3"/>
<dbReference type="EMBL" id="JAXLQG010000003">
    <property type="protein sequence ID" value="KAK5541961.1"/>
    <property type="molecule type" value="Genomic_DNA"/>
</dbReference>
<name>A0AAV9QEB1_9PEZI</name>
<sequence length="551" mass="59754">MATISHSSLGKLQGVSKGDVTQFWGIKYASLGHRFGTPEIYAGQASDTVDATKVGPATIGIPDACQAEYGLIQRSLPTPQLPPPSDTECLNLNITIPASASARTGLPIVVFIHGGALAMGSANWPQYDFAPLVQRSIKLGKPFIGVSINYRTGIFGFLTSEELRAAGFKANNGLRDQKVALQWIKKNIAGFGGNPDEVSVLGQSAGGGKIPNLQPPSIVLANIVNLAVSATLQLQSNEPLFKRMVNLSGTCLLLRPLPTFVHEMFYSGVCEAHGLDKLSGEERVKAIEKISSLDLFLKVPPFIPSLPVLDRDFITAAPTFASAEDWSNSSKPELAGLEWCKEIIIGDSQMDGNIYQLALGHRIPGIGKEFGESLKRNITGNHKEVDQLLAEYGISSAKDDQSAYFAILELGNDICFYLPEETFARNWPGPTYVYHLNEPNPWDGPFKGQCTHIFDVALLFKNFDQHLDSSAKAVGEKLGDSIIEFVSGQAPWQATTKDKPVAWVLGGAAGIGRLMEDKPEKVGRRTAMFDYKDTIGWDTLHEAYTAFLGGR</sequence>
<comment type="similarity">
    <text evidence="1 3">Belongs to the type-B carboxylesterase/lipase family.</text>
</comment>
<keyword evidence="2 3" id="KW-0378">Hydrolase</keyword>
<dbReference type="InterPro" id="IPR002018">
    <property type="entry name" value="CarbesteraseB"/>
</dbReference>
<dbReference type="PANTHER" id="PTHR11559">
    <property type="entry name" value="CARBOXYLESTERASE"/>
    <property type="match status" value="1"/>
</dbReference>
<dbReference type="SUPFAM" id="SSF53474">
    <property type="entry name" value="alpha/beta-Hydrolases"/>
    <property type="match status" value="1"/>
</dbReference>
<dbReference type="AlphaFoldDB" id="A0AAV9QEB1"/>
<evidence type="ECO:0000256" key="3">
    <source>
        <dbReference type="RuleBase" id="RU361235"/>
    </source>
</evidence>
<feature type="domain" description="Carboxylesterase type B" evidence="4">
    <location>
        <begin position="8"/>
        <end position="493"/>
    </location>
</feature>
<evidence type="ECO:0000313" key="5">
    <source>
        <dbReference type="EMBL" id="KAK5541961.1"/>
    </source>
</evidence>
<dbReference type="InterPro" id="IPR029058">
    <property type="entry name" value="AB_hydrolase_fold"/>
</dbReference>
<dbReference type="Pfam" id="PF00135">
    <property type="entry name" value="COesterase"/>
    <property type="match status" value="1"/>
</dbReference>
<evidence type="ECO:0000259" key="4">
    <source>
        <dbReference type="Pfam" id="PF00135"/>
    </source>
</evidence>
<evidence type="ECO:0000256" key="1">
    <source>
        <dbReference type="ARBA" id="ARBA00005964"/>
    </source>
</evidence>
<accession>A0AAV9QEB1</accession>
<evidence type="ECO:0000256" key="2">
    <source>
        <dbReference type="ARBA" id="ARBA00022801"/>
    </source>
</evidence>
<comment type="caution">
    <text evidence="5">The sequence shown here is derived from an EMBL/GenBank/DDBJ whole genome shotgun (WGS) entry which is preliminary data.</text>
</comment>
<keyword evidence="6" id="KW-1185">Reference proteome</keyword>
<dbReference type="InterPro" id="IPR019826">
    <property type="entry name" value="Carboxylesterase_B_AS"/>
</dbReference>